<dbReference type="Proteomes" id="UP001337655">
    <property type="component" value="Unassembled WGS sequence"/>
</dbReference>
<dbReference type="Pfam" id="PF17645">
    <property type="entry name" value="Amdase"/>
    <property type="match status" value="1"/>
</dbReference>
<comment type="caution">
    <text evidence="2">The sequence shown here is derived from an EMBL/GenBank/DDBJ whole genome shotgun (WGS) entry which is preliminary data.</text>
</comment>
<proteinExistence type="predicted"/>
<dbReference type="PANTHER" id="PTHR40267:SF1">
    <property type="entry name" value="BLR3294 PROTEIN"/>
    <property type="match status" value="1"/>
</dbReference>
<dbReference type="PANTHER" id="PTHR40267">
    <property type="entry name" value="BLR3294 PROTEIN"/>
    <property type="match status" value="1"/>
</dbReference>
<feature type="compositionally biased region" description="Polar residues" evidence="1">
    <location>
        <begin position="443"/>
        <end position="453"/>
    </location>
</feature>
<dbReference type="AlphaFoldDB" id="A0AAV9PQ71"/>
<dbReference type="InterPro" id="IPR026286">
    <property type="entry name" value="MaiA/AMDase"/>
</dbReference>
<evidence type="ECO:0008006" key="4">
    <source>
        <dbReference type="Google" id="ProtNLM"/>
    </source>
</evidence>
<keyword evidence="3" id="KW-1185">Reference proteome</keyword>
<evidence type="ECO:0000256" key="1">
    <source>
        <dbReference type="SAM" id="MobiDB-lite"/>
    </source>
</evidence>
<feature type="compositionally biased region" description="Polar residues" evidence="1">
    <location>
        <begin position="427"/>
        <end position="436"/>
    </location>
</feature>
<protein>
    <recommendedName>
        <fullName evidence="4">Asp/Glu racemase</fullName>
    </recommendedName>
</protein>
<dbReference type="GeneID" id="89922885"/>
<name>A0AAV9PQ71_9PEZI</name>
<feature type="region of interest" description="Disordered" evidence="1">
    <location>
        <begin position="249"/>
        <end position="274"/>
    </location>
</feature>
<feature type="region of interest" description="Disordered" evidence="1">
    <location>
        <begin position="375"/>
        <end position="395"/>
    </location>
</feature>
<accession>A0AAV9PQ71</accession>
<evidence type="ECO:0000313" key="2">
    <source>
        <dbReference type="EMBL" id="KAK5174457.1"/>
    </source>
</evidence>
<dbReference type="Gene3D" id="3.40.50.12500">
    <property type="match status" value="1"/>
</dbReference>
<feature type="region of interest" description="Disordered" evidence="1">
    <location>
        <begin position="420"/>
        <end position="453"/>
    </location>
</feature>
<evidence type="ECO:0000313" key="3">
    <source>
        <dbReference type="Proteomes" id="UP001337655"/>
    </source>
</evidence>
<gene>
    <name evidence="2" type="ORF">LTR77_001537</name>
</gene>
<dbReference type="InterPro" id="IPR053714">
    <property type="entry name" value="Iso_Racemase_Enz_sf"/>
</dbReference>
<dbReference type="RefSeq" id="XP_064663126.1">
    <property type="nucleotide sequence ID" value="XM_064798799.1"/>
</dbReference>
<dbReference type="EMBL" id="JAVRRT010000002">
    <property type="protein sequence ID" value="KAK5174457.1"/>
    <property type="molecule type" value="Genomic_DNA"/>
</dbReference>
<sequence length="453" mass="49685">MPVPPLPDLAGCRKIGFIVPSSNTAVEPITQAIFQSYGENIVPLFTRVKVTTVGVDAASTSQFNAKAMVDAASLLADAEVDAVLWHGTSGQWTGGDLGDEQKLTDAMQNAIARSCSTNTLATVEALKFLDIMRISIAVPYAEAHAAKVADFFQGCGYEVLSTQRLDPTPASNCRIAESGADDIKDVIRRCAVTGTQAIVASCTNWPATALVEELERELDVVIIDSISVTAWFAMHMLEDNDYCIERRDKQDAREHQRSKDDVDNSARSDDPRKRQIPESLVVEIQQHVILIVAEPEFLLQSSPDTDSAVLAVFGMLIKADPERDCSSATDVNCSSEESPERWHVDRVLGEAADGPDAQLPADYPQIRDSSHGKRILSDQHHNANPTSELRSLEASPARRHKNVWVAVVEGPGWVDRWCAGTKKESQNRSSQAQQSCFRRRRSGQTQACRQNTE</sequence>
<organism evidence="2 3">
    <name type="scientific">Saxophila tyrrhenica</name>
    <dbReference type="NCBI Taxonomy" id="1690608"/>
    <lineage>
        <taxon>Eukaryota</taxon>
        <taxon>Fungi</taxon>
        <taxon>Dikarya</taxon>
        <taxon>Ascomycota</taxon>
        <taxon>Pezizomycotina</taxon>
        <taxon>Dothideomycetes</taxon>
        <taxon>Dothideomycetidae</taxon>
        <taxon>Mycosphaerellales</taxon>
        <taxon>Extremaceae</taxon>
        <taxon>Saxophila</taxon>
    </lineage>
</organism>
<reference evidence="2 3" key="1">
    <citation type="submission" date="2023-08" db="EMBL/GenBank/DDBJ databases">
        <title>Black Yeasts Isolated from many extreme environments.</title>
        <authorList>
            <person name="Coleine C."/>
            <person name="Stajich J.E."/>
            <person name="Selbmann L."/>
        </authorList>
    </citation>
    <scope>NUCLEOTIDE SEQUENCE [LARGE SCALE GENOMIC DNA]</scope>
    <source>
        <strain evidence="2 3">CCFEE 5935</strain>
    </source>
</reference>